<comment type="caution">
    <text evidence="8">The sequence shown here is derived from an EMBL/GenBank/DDBJ whole genome shotgun (WGS) entry which is preliminary data.</text>
</comment>
<sequence>MMGKILMHNVNLQMQSSRRSSSFTLPDGWEIEEKPRNNCPGHIDKYYIEPGTRKRFRSLISVERYLTEENEHTPLQALIPAQNNHSEHSSFPKKSISGETGRPSELNIGSPPTKVNWVLAGPGGNMWSPFMDDSRVADSVKQKWSEIFKSSIYDGNIKAPGS</sequence>
<proteinExistence type="predicted"/>
<gene>
    <name evidence="8" type="ORF">M0R45_017052</name>
</gene>
<evidence type="ECO:0000256" key="2">
    <source>
        <dbReference type="ARBA" id="ARBA00023015"/>
    </source>
</evidence>
<feature type="domain" description="MBD" evidence="7">
    <location>
        <begin position="15"/>
        <end position="86"/>
    </location>
</feature>
<evidence type="ECO:0000256" key="4">
    <source>
        <dbReference type="ARBA" id="ARBA00023163"/>
    </source>
</evidence>
<keyword evidence="9" id="KW-1185">Reference proteome</keyword>
<dbReference type="InterPro" id="IPR001739">
    <property type="entry name" value="Methyl_CpG_DNA-bd"/>
</dbReference>
<evidence type="ECO:0000313" key="8">
    <source>
        <dbReference type="EMBL" id="KAK9940388.1"/>
    </source>
</evidence>
<dbReference type="AlphaFoldDB" id="A0AAW1XUF8"/>
<dbReference type="PROSITE" id="PS50982">
    <property type="entry name" value="MBD"/>
    <property type="match status" value="1"/>
</dbReference>
<evidence type="ECO:0000313" key="9">
    <source>
        <dbReference type="Proteomes" id="UP001457282"/>
    </source>
</evidence>
<evidence type="ECO:0000259" key="7">
    <source>
        <dbReference type="PROSITE" id="PS50982"/>
    </source>
</evidence>
<evidence type="ECO:0000256" key="6">
    <source>
        <dbReference type="SAM" id="MobiDB-lite"/>
    </source>
</evidence>
<dbReference type="PANTHER" id="PTHR12396">
    <property type="entry name" value="METHYL-CPG BINDING PROTEIN, MBD"/>
    <property type="match status" value="1"/>
</dbReference>
<dbReference type="Pfam" id="PF01429">
    <property type="entry name" value="MBD"/>
    <property type="match status" value="1"/>
</dbReference>
<reference evidence="8 9" key="1">
    <citation type="journal article" date="2023" name="G3 (Bethesda)">
        <title>A chromosome-length genome assembly and annotation of blackberry (Rubus argutus, cv. 'Hillquist').</title>
        <authorList>
            <person name="Bruna T."/>
            <person name="Aryal R."/>
            <person name="Dudchenko O."/>
            <person name="Sargent D.J."/>
            <person name="Mead D."/>
            <person name="Buti M."/>
            <person name="Cavallini A."/>
            <person name="Hytonen T."/>
            <person name="Andres J."/>
            <person name="Pham M."/>
            <person name="Weisz D."/>
            <person name="Mascagni F."/>
            <person name="Usai G."/>
            <person name="Natali L."/>
            <person name="Bassil N."/>
            <person name="Fernandez G.E."/>
            <person name="Lomsadze A."/>
            <person name="Armour M."/>
            <person name="Olukolu B."/>
            <person name="Poorten T."/>
            <person name="Britton C."/>
            <person name="Davik J."/>
            <person name="Ashrafi H."/>
            <person name="Aiden E.L."/>
            <person name="Borodovsky M."/>
            <person name="Worthington M."/>
        </authorList>
    </citation>
    <scope>NUCLEOTIDE SEQUENCE [LARGE SCALE GENOMIC DNA]</scope>
    <source>
        <strain evidence="8">PI 553951</strain>
    </source>
</reference>
<accession>A0AAW1XUF8</accession>
<evidence type="ECO:0000256" key="1">
    <source>
        <dbReference type="ARBA" id="ARBA00004123"/>
    </source>
</evidence>
<keyword evidence="3" id="KW-0238">DNA-binding</keyword>
<dbReference type="PANTHER" id="PTHR12396:SF38">
    <property type="entry name" value="METHYL-CPG-BINDING DOMAIN-CONTAINING PROTEIN 7"/>
    <property type="match status" value="1"/>
</dbReference>
<protein>
    <recommendedName>
        <fullName evidence="7">MBD domain-containing protein</fullName>
    </recommendedName>
</protein>
<feature type="region of interest" description="Disordered" evidence="6">
    <location>
        <begin position="80"/>
        <end position="110"/>
    </location>
</feature>
<dbReference type="Proteomes" id="UP001457282">
    <property type="component" value="Unassembled WGS sequence"/>
</dbReference>
<name>A0AAW1XUF8_RUBAR</name>
<evidence type="ECO:0000256" key="5">
    <source>
        <dbReference type="ARBA" id="ARBA00023242"/>
    </source>
</evidence>
<organism evidence="8 9">
    <name type="scientific">Rubus argutus</name>
    <name type="common">Southern blackberry</name>
    <dbReference type="NCBI Taxonomy" id="59490"/>
    <lineage>
        <taxon>Eukaryota</taxon>
        <taxon>Viridiplantae</taxon>
        <taxon>Streptophyta</taxon>
        <taxon>Embryophyta</taxon>
        <taxon>Tracheophyta</taxon>
        <taxon>Spermatophyta</taxon>
        <taxon>Magnoliopsida</taxon>
        <taxon>eudicotyledons</taxon>
        <taxon>Gunneridae</taxon>
        <taxon>Pentapetalae</taxon>
        <taxon>rosids</taxon>
        <taxon>fabids</taxon>
        <taxon>Rosales</taxon>
        <taxon>Rosaceae</taxon>
        <taxon>Rosoideae</taxon>
        <taxon>Rosoideae incertae sedis</taxon>
        <taxon>Rubus</taxon>
    </lineage>
</organism>
<dbReference type="Gene3D" id="3.30.890.10">
    <property type="entry name" value="Methyl-cpg-binding Protein 2, Chain A"/>
    <property type="match status" value="1"/>
</dbReference>
<dbReference type="GO" id="GO:0005634">
    <property type="term" value="C:nucleus"/>
    <property type="evidence" value="ECO:0007669"/>
    <property type="project" value="UniProtKB-SubCell"/>
</dbReference>
<comment type="subcellular location">
    <subcellularLocation>
        <location evidence="1">Nucleus</location>
    </subcellularLocation>
</comment>
<keyword evidence="4" id="KW-0804">Transcription</keyword>
<keyword evidence="5" id="KW-0539">Nucleus</keyword>
<evidence type="ECO:0000256" key="3">
    <source>
        <dbReference type="ARBA" id="ARBA00023125"/>
    </source>
</evidence>
<keyword evidence="2" id="KW-0805">Transcription regulation</keyword>
<dbReference type="GO" id="GO:0003677">
    <property type="term" value="F:DNA binding"/>
    <property type="evidence" value="ECO:0007669"/>
    <property type="project" value="UniProtKB-KW"/>
</dbReference>
<dbReference type="SUPFAM" id="SSF54171">
    <property type="entry name" value="DNA-binding domain"/>
    <property type="match status" value="1"/>
</dbReference>
<dbReference type="InterPro" id="IPR016177">
    <property type="entry name" value="DNA-bd_dom_sf"/>
</dbReference>
<dbReference type="EMBL" id="JBEDUW010000003">
    <property type="protein sequence ID" value="KAK9940388.1"/>
    <property type="molecule type" value="Genomic_DNA"/>
</dbReference>